<dbReference type="GO" id="GO:0051287">
    <property type="term" value="F:NAD binding"/>
    <property type="evidence" value="ECO:0007669"/>
    <property type="project" value="InterPro"/>
</dbReference>
<evidence type="ECO:0000259" key="4">
    <source>
        <dbReference type="Pfam" id="PF00389"/>
    </source>
</evidence>
<evidence type="ECO:0000256" key="3">
    <source>
        <dbReference type="ARBA" id="ARBA00023027"/>
    </source>
</evidence>
<dbReference type="InterPro" id="IPR050418">
    <property type="entry name" value="D-iso_2-hydroxyacid_DH_PdxB"/>
</dbReference>
<dbReference type="SUPFAM" id="SSF52283">
    <property type="entry name" value="Formate/glycerate dehydrogenase catalytic domain-like"/>
    <property type="match status" value="1"/>
</dbReference>
<feature type="domain" description="D-isomer specific 2-hydroxyacid dehydrogenase catalytic" evidence="4">
    <location>
        <begin position="32"/>
        <end position="126"/>
    </location>
</feature>
<name>A0A382VHA5_9ZZZZ</name>
<dbReference type="SUPFAM" id="SSF51735">
    <property type="entry name" value="NAD(P)-binding Rossmann-fold domains"/>
    <property type="match status" value="1"/>
</dbReference>
<proteinExistence type="inferred from homology"/>
<comment type="similarity">
    <text evidence="1">Belongs to the D-isomer specific 2-hydroxyacid dehydrogenase family.</text>
</comment>
<organism evidence="5">
    <name type="scientific">marine metagenome</name>
    <dbReference type="NCBI Taxonomy" id="408172"/>
    <lineage>
        <taxon>unclassified sequences</taxon>
        <taxon>metagenomes</taxon>
        <taxon>ecological metagenomes</taxon>
    </lineage>
</organism>
<dbReference type="AlphaFoldDB" id="A0A382VHA5"/>
<dbReference type="GO" id="GO:0016616">
    <property type="term" value="F:oxidoreductase activity, acting on the CH-OH group of donors, NAD or NADP as acceptor"/>
    <property type="evidence" value="ECO:0007669"/>
    <property type="project" value="InterPro"/>
</dbReference>
<gene>
    <name evidence="5" type="ORF">METZ01_LOCUS398770</name>
</gene>
<accession>A0A382VHA5</accession>
<dbReference type="InterPro" id="IPR036291">
    <property type="entry name" value="NAD(P)-bd_dom_sf"/>
</dbReference>
<evidence type="ECO:0000313" key="5">
    <source>
        <dbReference type="EMBL" id="SVD45916.1"/>
    </source>
</evidence>
<sequence>MTNSPAGGLLRIVVPDDAPAAVAGSAQERKLRELASLEIYDSLAPEPGELLKRIRQADVAICIRNSSQFSNETLSQCLKLKHIAVFGIGVDMVDLEACKRLGITVTNIPGYSAPAVAECALMLALSVSRRVRQNDLLIREGNWARDPVWQLHGKTMGIIGAGPIGKRMAELALAVGMNVIGWTFHPDLDWAQRLG</sequence>
<dbReference type="InterPro" id="IPR006139">
    <property type="entry name" value="D-isomer_2_OHA_DH_cat_dom"/>
</dbReference>
<feature type="non-terminal residue" evidence="5">
    <location>
        <position position="195"/>
    </location>
</feature>
<evidence type="ECO:0000256" key="2">
    <source>
        <dbReference type="ARBA" id="ARBA00023002"/>
    </source>
</evidence>
<dbReference type="EMBL" id="UINC01151992">
    <property type="protein sequence ID" value="SVD45916.1"/>
    <property type="molecule type" value="Genomic_DNA"/>
</dbReference>
<reference evidence="5" key="1">
    <citation type="submission" date="2018-05" db="EMBL/GenBank/DDBJ databases">
        <authorList>
            <person name="Lanie J.A."/>
            <person name="Ng W.-L."/>
            <person name="Kazmierczak K.M."/>
            <person name="Andrzejewski T.M."/>
            <person name="Davidsen T.M."/>
            <person name="Wayne K.J."/>
            <person name="Tettelin H."/>
            <person name="Glass J.I."/>
            <person name="Rusch D."/>
            <person name="Podicherti R."/>
            <person name="Tsui H.-C.T."/>
            <person name="Winkler M.E."/>
        </authorList>
    </citation>
    <scope>NUCLEOTIDE SEQUENCE</scope>
</reference>
<evidence type="ECO:0000256" key="1">
    <source>
        <dbReference type="ARBA" id="ARBA00005854"/>
    </source>
</evidence>
<dbReference type="Pfam" id="PF00389">
    <property type="entry name" value="2-Hacid_dh"/>
    <property type="match status" value="1"/>
</dbReference>
<dbReference type="PANTHER" id="PTHR43761">
    <property type="entry name" value="D-ISOMER SPECIFIC 2-HYDROXYACID DEHYDROGENASE FAMILY PROTEIN (AFU_ORTHOLOGUE AFUA_1G13630)"/>
    <property type="match status" value="1"/>
</dbReference>
<dbReference type="PANTHER" id="PTHR43761:SF1">
    <property type="entry name" value="D-ISOMER SPECIFIC 2-HYDROXYACID DEHYDROGENASE CATALYTIC DOMAIN-CONTAINING PROTEIN-RELATED"/>
    <property type="match status" value="1"/>
</dbReference>
<keyword evidence="3" id="KW-0520">NAD</keyword>
<protein>
    <recommendedName>
        <fullName evidence="4">D-isomer specific 2-hydroxyacid dehydrogenase catalytic domain-containing protein</fullName>
    </recommendedName>
</protein>
<keyword evidence="2" id="KW-0560">Oxidoreductase</keyword>
<dbReference type="Gene3D" id="3.40.50.720">
    <property type="entry name" value="NAD(P)-binding Rossmann-like Domain"/>
    <property type="match status" value="2"/>
</dbReference>